<dbReference type="AlphaFoldDB" id="A0A382I7S5"/>
<name>A0A382I7S5_9ZZZZ</name>
<evidence type="ECO:0008006" key="2">
    <source>
        <dbReference type="Google" id="ProtNLM"/>
    </source>
</evidence>
<accession>A0A382I7S5</accession>
<organism evidence="1">
    <name type="scientific">marine metagenome</name>
    <dbReference type="NCBI Taxonomy" id="408172"/>
    <lineage>
        <taxon>unclassified sequences</taxon>
        <taxon>metagenomes</taxon>
        <taxon>ecological metagenomes</taxon>
    </lineage>
</organism>
<dbReference type="Pfam" id="PF13489">
    <property type="entry name" value="Methyltransf_23"/>
    <property type="match status" value="1"/>
</dbReference>
<proteinExistence type="predicted"/>
<dbReference type="InterPro" id="IPR029063">
    <property type="entry name" value="SAM-dependent_MTases_sf"/>
</dbReference>
<protein>
    <recommendedName>
        <fullName evidence="2">Methyltransferase type 11 domain-containing protein</fullName>
    </recommendedName>
</protein>
<evidence type="ECO:0000313" key="1">
    <source>
        <dbReference type="EMBL" id="SVB95700.1"/>
    </source>
</evidence>
<reference evidence="1" key="1">
    <citation type="submission" date="2018-05" db="EMBL/GenBank/DDBJ databases">
        <authorList>
            <person name="Lanie J.A."/>
            <person name="Ng W.-L."/>
            <person name="Kazmierczak K.M."/>
            <person name="Andrzejewski T.M."/>
            <person name="Davidsen T.M."/>
            <person name="Wayne K.J."/>
            <person name="Tettelin H."/>
            <person name="Glass J.I."/>
            <person name="Rusch D."/>
            <person name="Podicherti R."/>
            <person name="Tsui H.-C.T."/>
            <person name="Winkler M.E."/>
        </authorList>
    </citation>
    <scope>NUCLEOTIDE SEQUENCE</scope>
</reference>
<sequence>VIISNPHKDLMTTERCMRVYNASIAKKISKSFPCKGNLLEYGAGIGTLATLFEAREGLKPKCLEIDPDLKRVLVERGFKCYDSIEQIDELFDGVYTSNVLEHIEDDVGSLKKIRSVMKPQSNLVVYVPAFKCLYSSWDASVGHHRRYDKKEILFKLDTAGFEVTKIFYVDSLGFFASFAARIFGYKGSTKLDEKTANYHVADARVLIFYDRLIYRVSRFFDFIGFRYILGKNIFVVAKVKKKR</sequence>
<dbReference type="EMBL" id="UINC01065730">
    <property type="protein sequence ID" value="SVB95700.1"/>
    <property type="molecule type" value="Genomic_DNA"/>
</dbReference>
<dbReference type="Gene3D" id="3.40.50.150">
    <property type="entry name" value="Vaccinia Virus protein VP39"/>
    <property type="match status" value="1"/>
</dbReference>
<feature type="non-terminal residue" evidence="1">
    <location>
        <position position="1"/>
    </location>
</feature>
<gene>
    <name evidence="1" type="ORF">METZ01_LOCUS248554</name>
</gene>
<dbReference type="SUPFAM" id="SSF53335">
    <property type="entry name" value="S-adenosyl-L-methionine-dependent methyltransferases"/>
    <property type="match status" value="1"/>
</dbReference>